<dbReference type="STRING" id="341454.A0A4S2MPM4"/>
<evidence type="ECO:0000256" key="4">
    <source>
        <dbReference type="ARBA" id="ARBA00022679"/>
    </source>
</evidence>
<evidence type="ECO:0000259" key="14">
    <source>
        <dbReference type="PROSITE" id="PS51480"/>
    </source>
</evidence>
<dbReference type="SUPFAM" id="SSF101473">
    <property type="entry name" value="DhaL-like"/>
    <property type="match status" value="1"/>
</dbReference>
<dbReference type="GO" id="GO:0005524">
    <property type="term" value="F:ATP binding"/>
    <property type="evidence" value="ECO:0007669"/>
    <property type="project" value="UniProtKB-KW"/>
</dbReference>
<keyword evidence="8" id="KW-0067">ATP-binding</keyword>
<proteinExistence type="inferred from homology"/>
<dbReference type="Gene3D" id="1.25.40.340">
    <property type="match status" value="1"/>
</dbReference>
<accession>A0A4S2MPM4</accession>
<dbReference type="AlphaFoldDB" id="A0A4S2MPM4"/>
<name>A0A4S2MPM4_9PEZI</name>
<protein>
    <submittedName>
        <fullName evidence="16">Dihydroxyacetone kinase</fullName>
    </submittedName>
</protein>
<evidence type="ECO:0000256" key="10">
    <source>
        <dbReference type="ARBA" id="ARBA00048898"/>
    </source>
</evidence>
<evidence type="ECO:0000256" key="13">
    <source>
        <dbReference type="SAM" id="MobiDB-lite"/>
    </source>
</evidence>
<dbReference type="FunFam" id="3.40.50.10440:FF:000002">
    <property type="entry name" value="Dihydroxyacetone kinase"/>
    <property type="match status" value="1"/>
</dbReference>
<keyword evidence="5" id="KW-0547">Nucleotide-binding</keyword>
<dbReference type="SUPFAM" id="SSF82549">
    <property type="entry name" value="DAK1/DegV-like"/>
    <property type="match status" value="1"/>
</dbReference>
<evidence type="ECO:0000256" key="6">
    <source>
        <dbReference type="ARBA" id="ARBA00022777"/>
    </source>
</evidence>
<evidence type="ECO:0000256" key="3">
    <source>
        <dbReference type="ARBA" id="ARBA00008757"/>
    </source>
</evidence>
<evidence type="ECO:0000256" key="2">
    <source>
        <dbReference type="ARBA" id="ARBA00004778"/>
    </source>
</evidence>
<feature type="compositionally biased region" description="Polar residues" evidence="13">
    <location>
        <begin position="367"/>
        <end position="381"/>
    </location>
</feature>
<feature type="domain" description="DhaL" evidence="14">
    <location>
        <begin position="388"/>
        <end position="583"/>
    </location>
</feature>
<keyword evidence="6 16" id="KW-0418">Kinase</keyword>
<evidence type="ECO:0000256" key="8">
    <source>
        <dbReference type="ARBA" id="ARBA00022840"/>
    </source>
</evidence>
<keyword evidence="17" id="KW-1185">Reference proteome</keyword>
<dbReference type="Proteomes" id="UP000298138">
    <property type="component" value="Unassembled WGS sequence"/>
</dbReference>
<dbReference type="FunCoup" id="A0A4S2MPM4">
    <property type="interactions" value="516"/>
</dbReference>
<evidence type="ECO:0000256" key="5">
    <source>
        <dbReference type="ARBA" id="ARBA00022741"/>
    </source>
</evidence>
<reference evidence="16 17" key="1">
    <citation type="submission" date="2019-04" db="EMBL/GenBank/DDBJ databases">
        <title>Comparative genomics and transcriptomics to analyze fruiting body development in filamentous ascomycetes.</title>
        <authorList>
            <consortium name="DOE Joint Genome Institute"/>
            <person name="Lutkenhaus R."/>
            <person name="Traeger S."/>
            <person name="Breuer J."/>
            <person name="Kuo A."/>
            <person name="Lipzen A."/>
            <person name="Pangilinan J."/>
            <person name="Dilworth D."/>
            <person name="Sandor L."/>
            <person name="Poggeler S."/>
            <person name="Barry K."/>
            <person name="Grigoriev I.V."/>
            <person name="Nowrousian M."/>
        </authorList>
    </citation>
    <scope>NUCLEOTIDE SEQUENCE [LARGE SCALE GENOMIC DNA]</scope>
    <source>
        <strain evidence="16 17">CBS 389.68</strain>
    </source>
</reference>
<comment type="catalytic activity">
    <reaction evidence="9">
        <text>D-glyceraldehyde + ATP = D-glyceraldehyde 3-phosphate + ADP + H(+)</text>
        <dbReference type="Rhea" id="RHEA:13941"/>
        <dbReference type="ChEBI" id="CHEBI:15378"/>
        <dbReference type="ChEBI" id="CHEBI:17378"/>
        <dbReference type="ChEBI" id="CHEBI:30616"/>
        <dbReference type="ChEBI" id="CHEBI:59776"/>
        <dbReference type="ChEBI" id="CHEBI:456216"/>
        <dbReference type="EC" id="2.7.1.28"/>
    </reaction>
</comment>
<dbReference type="InParanoid" id="A0A4S2MPM4"/>
<dbReference type="Gene3D" id="3.30.1180.20">
    <property type="entry name" value="Dihydroxyacetone kinase, domain 2"/>
    <property type="match status" value="1"/>
</dbReference>
<dbReference type="InterPro" id="IPR004006">
    <property type="entry name" value="DhaK_dom"/>
</dbReference>
<feature type="domain" description="DhaK" evidence="15">
    <location>
        <begin position="13"/>
        <end position="351"/>
    </location>
</feature>
<dbReference type="GO" id="GO:0004371">
    <property type="term" value="F:glycerone kinase activity"/>
    <property type="evidence" value="ECO:0007669"/>
    <property type="project" value="UniProtKB-EC"/>
</dbReference>
<gene>
    <name evidence="16" type="ORF">EX30DRAFT_336548</name>
</gene>
<dbReference type="EMBL" id="ML220177">
    <property type="protein sequence ID" value="TGZ76458.1"/>
    <property type="molecule type" value="Genomic_DNA"/>
</dbReference>
<feature type="active site" description="Tele-hemiaminal-histidine intermediate" evidence="11">
    <location>
        <position position="225"/>
    </location>
</feature>
<dbReference type="GO" id="GO:0019588">
    <property type="term" value="P:anaerobic glycerol catabolic process"/>
    <property type="evidence" value="ECO:0007669"/>
    <property type="project" value="UniProtKB-UniPathway"/>
</dbReference>
<feature type="binding site" evidence="12">
    <location>
        <position position="115"/>
    </location>
    <ligand>
        <name>substrate</name>
    </ligand>
</feature>
<evidence type="ECO:0000256" key="11">
    <source>
        <dbReference type="PIRSR" id="PIRSR612734-1"/>
    </source>
</evidence>
<evidence type="ECO:0000256" key="7">
    <source>
        <dbReference type="ARBA" id="ARBA00022798"/>
    </source>
</evidence>
<dbReference type="PANTHER" id="PTHR28629:SF14">
    <property type="entry name" value="DIHYDROXYACETONE KINASE 1"/>
    <property type="match status" value="1"/>
</dbReference>
<dbReference type="GO" id="GO:0050354">
    <property type="term" value="F:triokinase activity"/>
    <property type="evidence" value="ECO:0007669"/>
    <property type="project" value="UniProtKB-EC"/>
</dbReference>
<dbReference type="InterPro" id="IPR012734">
    <property type="entry name" value="DhaK_ATP"/>
</dbReference>
<dbReference type="PANTHER" id="PTHR28629">
    <property type="entry name" value="TRIOKINASE/FMN CYCLASE"/>
    <property type="match status" value="1"/>
</dbReference>
<dbReference type="Pfam" id="PF02733">
    <property type="entry name" value="Dak1"/>
    <property type="match status" value="1"/>
</dbReference>
<dbReference type="OrthoDB" id="1724672at2759"/>
<evidence type="ECO:0000256" key="12">
    <source>
        <dbReference type="PIRSR" id="PIRSR612734-2"/>
    </source>
</evidence>
<dbReference type="FunFam" id="3.30.1180.20:FF:000001">
    <property type="entry name" value="Dihydroxyacetone kinase 1"/>
    <property type="match status" value="1"/>
</dbReference>
<dbReference type="GO" id="GO:0005829">
    <property type="term" value="C:cytosol"/>
    <property type="evidence" value="ECO:0007669"/>
    <property type="project" value="TreeGrafter"/>
</dbReference>
<dbReference type="PROSITE" id="PS51480">
    <property type="entry name" value="DHAL"/>
    <property type="match status" value="1"/>
</dbReference>
<evidence type="ECO:0000256" key="9">
    <source>
        <dbReference type="ARBA" id="ARBA00047974"/>
    </source>
</evidence>
<comment type="catalytic activity">
    <reaction evidence="10">
        <text>dihydroxyacetone + ATP = dihydroxyacetone phosphate + ADP + H(+)</text>
        <dbReference type="Rhea" id="RHEA:15773"/>
        <dbReference type="ChEBI" id="CHEBI:15378"/>
        <dbReference type="ChEBI" id="CHEBI:16016"/>
        <dbReference type="ChEBI" id="CHEBI:30616"/>
        <dbReference type="ChEBI" id="CHEBI:57642"/>
        <dbReference type="ChEBI" id="CHEBI:456216"/>
        <dbReference type="EC" id="2.7.1.29"/>
    </reaction>
</comment>
<evidence type="ECO:0000313" key="17">
    <source>
        <dbReference type="Proteomes" id="UP000298138"/>
    </source>
</evidence>
<keyword evidence="7" id="KW-0319">Glycerol metabolism</keyword>
<dbReference type="SMART" id="SM01120">
    <property type="entry name" value="Dak2"/>
    <property type="match status" value="1"/>
</dbReference>
<dbReference type="Gene3D" id="3.40.50.10440">
    <property type="entry name" value="Dihydroxyacetone kinase, domain 1"/>
    <property type="match status" value="1"/>
</dbReference>
<dbReference type="Pfam" id="PF02734">
    <property type="entry name" value="Dak2"/>
    <property type="match status" value="1"/>
</dbReference>
<dbReference type="InterPro" id="IPR050861">
    <property type="entry name" value="Dihydroxyacetone_Kinase"/>
</dbReference>
<feature type="region of interest" description="Disordered" evidence="13">
    <location>
        <begin position="355"/>
        <end position="381"/>
    </location>
</feature>
<dbReference type="InterPro" id="IPR004007">
    <property type="entry name" value="DhaL_dom"/>
</dbReference>
<organism evidence="16 17">
    <name type="scientific">Ascodesmis nigricans</name>
    <dbReference type="NCBI Taxonomy" id="341454"/>
    <lineage>
        <taxon>Eukaryota</taxon>
        <taxon>Fungi</taxon>
        <taxon>Dikarya</taxon>
        <taxon>Ascomycota</taxon>
        <taxon>Pezizomycotina</taxon>
        <taxon>Pezizomycetes</taxon>
        <taxon>Pezizales</taxon>
        <taxon>Ascodesmidaceae</taxon>
        <taxon>Ascodesmis</taxon>
    </lineage>
</organism>
<dbReference type="FunFam" id="1.25.40.340:FF:000001">
    <property type="entry name" value="Dihydroxyacetone kinase 1"/>
    <property type="match status" value="1"/>
</dbReference>
<dbReference type="PROSITE" id="PS51481">
    <property type="entry name" value="DHAK"/>
    <property type="match status" value="1"/>
</dbReference>
<sequence>MSEFAEDQHFINDPTQLVNTALRAATSTNPSLALDPAHKIVYRKQGSPNEVALVSGGGAGHEPAFVGFVGSGILRAAVTGTIFASPSVKQIYHCIADRASPNKGVLLIVMNYTGDVLHFGLATEKARAQGLNVEMVVVGDDVGVGRAKSGKVGRRGIAGTILVSKIAGALAATGARLQQTAALARLVAANLVSMGSSLAHVHVPGTAVGDTGLKMGEIELGMGIHNEQGSKRMSTPTLDGLVGIMLGNLLSSGDSDRAYLDPGEPARGWVVMVNNLGGVSPLEMGGITAEVLNHLDSNWNIKPKRVYSGTFMTSLNGNGFSISLLKLVDTGLGPGKSMLELLDAHHETVAWNSSISPSTWESDDVDTTTTPGESEEIYSSSELQMEQESFIRILSSGLQSIITAETEITKYDQIVGDGDCGTGLRRGAEAVLDFLSTPGNVTSDCVKTIAKIADVVEGSMDGTSGALYSIFLNALAKGLRDSGATHADGNVWAKAANDAMAGLGRYTPAQPGDRTMIDALQPFVSHLMASKDLREAAKAARSGAEKTKGMAPRLGRTVYIDEIGQVPDPGAVGIAVLAEGMARGVKVGGV</sequence>
<comment type="similarity">
    <text evidence="3">Belongs to the dihydroxyacetone kinase (DAK) family.</text>
</comment>
<dbReference type="InterPro" id="IPR036117">
    <property type="entry name" value="DhaL_dom_sf"/>
</dbReference>
<comment type="function">
    <text evidence="1">Catalyzes both the phosphorylation of dihydroxyacetone and of glyceraldehyde.</text>
</comment>
<evidence type="ECO:0000256" key="1">
    <source>
        <dbReference type="ARBA" id="ARBA00003264"/>
    </source>
</evidence>
<evidence type="ECO:0000313" key="16">
    <source>
        <dbReference type="EMBL" id="TGZ76458.1"/>
    </source>
</evidence>
<dbReference type="NCBIfam" id="TIGR02361">
    <property type="entry name" value="dak_ATP"/>
    <property type="match status" value="1"/>
</dbReference>
<dbReference type="UniPathway" id="UPA00617">
    <property type="reaction ID" value="UER00669"/>
</dbReference>
<keyword evidence="4" id="KW-0808">Transferase</keyword>
<feature type="binding site" evidence="12">
    <location>
        <begin position="58"/>
        <end position="61"/>
    </location>
    <ligand>
        <name>substrate</name>
    </ligand>
</feature>
<comment type="pathway">
    <text evidence="2">Polyol metabolism; glycerol fermentation; glycerone phosphate from glycerol (oxidative route): step 2/2.</text>
</comment>
<evidence type="ECO:0000259" key="15">
    <source>
        <dbReference type="PROSITE" id="PS51481"/>
    </source>
</evidence>